<dbReference type="EMBL" id="APMP01000003">
    <property type="protein sequence ID" value="ENZ83100.1"/>
    <property type="molecule type" value="Genomic_DNA"/>
</dbReference>
<dbReference type="PATRIC" id="fig|1292034.3.peg.868"/>
<evidence type="ECO:0000256" key="1">
    <source>
        <dbReference type="ARBA" id="ARBA00004651"/>
    </source>
</evidence>
<dbReference type="InterPro" id="IPR014216">
    <property type="entry name" value="ABC_transptr_CydD"/>
</dbReference>
<dbReference type="GO" id="GO:0005524">
    <property type="term" value="F:ATP binding"/>
    <property type="evidence" value="ECO:0007669"/>
    <property type="project" value="UniProtKB-KW"/>
</dbReference>
<name>R0D3V8_CAUVI</name>
<dbReference type="CDD" id="cd03228">
    <property type="entry name" value="ABCC_MRP_Like"/>
    <property type="match status" value="1"/>
</dbReference>
<dbReference type="RefSeq" id="WP_004616221.1">
    <property type="nucleotide sequence ID" value="NZ_APMP01000003.1"/>
</dbReference>
<protein>
    <submittedName>
        <fullName evidence="10">Cysteine export CydDC family ABC transporter permease subunit/ATP-binding protein CydD</fullName>
    </submittedName>
</protein>
<feature type="transmembrane region" description="Helical" evidence="7">
    <location>
        <begin position="166"/>
        <end position="188"/>
    </location>
</feature>
<evidence type="ECO:0000313" key="11">
    <source>
        <dbReference type="Proteomes" id="UP000013063"/>
    </source>
</evidence>
<dbReference type="OrthoDB" id="9806127at2"/>
<feature type="domain" description="ABC transmembrane type-1" evidence="9">
    <location>
        <begin position="32"/>
        <end position="314"/>
    </location>
</feature>
<dbReference type="PANTHER" id="PTHR24221:SF654">
    <property type="entry name" value="ATP-BINDING CASSETTE SUB-FAMILY B MEMBER 6"/>
    <property type="match status" value="1"/>
</dbReference>
<evidence type="ECO:0000256" key="5">
    <source>
        <dbReference type="ARBA" id="ARBA00022989"/>
    </source>
</evidence>
<keyword evidence="5 7" id="KW-1133">Transmembrane helix</keyword>
<dbReference type="GO" id="GO:0042883">
    <property type="term" value="P:cysteine transport"/>
    <property type="evidence" value="ECO:0007669"/>
    <property type="project" value="InterPro"/>
</dbReference>
<feature type="transmembrane region" description="Helical" evidence="7">
    <location>
        <begin position="244"/>
        <end position="266"/>
    </location>
</feature>
<evidence type="ECO:0000259" key="8">
    <source>
        <dbReference type="PROSITE" id="PS50893"/>
    </source>
</evidence>
<evidence type="ECO:0000256" key="7">
    <source>
        <dbReference type="SAM" id="Phobius"/>
    </source>
</evidence>
<dbReference type="Gene3D" id="3.40.50.300">
    <property type="entry name" value="P-loop containing nucleotide triphosphate hydrolases"/>
    <property type="match status" value="1"/>
</dbReference>
<proteinExistence type="predicted"/>
<comment type="subcellular location">
    <subcellularLocation>
        <location evidence="1">Cell membrane</location>
        <topology evidence="1">Multi-pass membrane protein</topology>
    </subcellularLocation>
</comment>
<evidence type="ECO:0000256" key="3">
    <source>
        <dbReference type="ARBA" id="ARBA00022741"/>
    </source>
</evidence>
<dbReference type="GO" id="GO:0005886">
    <property type="term" value="C:plasma membrane"/>
    <property type="evidence" value="ECO:0007669"/>
    <property type="project" value="UniProtKB-SubCell"/>
</dbReference>
<keyword evidence="3" id="KW-0547">Nucleotide-binding</keyword>
<dbReference type="InterPro" id="IPR003593">
    <property type="entry name" value="AAA+_ATPase"/>
</dbReference>
<dbReference type="eggNOG" id="COG4988">
    <property type="taxonomic scope" value="Bacteria"/>
</dbReference>
<dbReference type="InterPro" id="IPR027417">
    <property type="entry name" value="P-loop_NTPase"/>
</dbReference>
<dbReference type="PROSITE" id="PS00211">
    <property type="entry name" value="ABC_TRANSPORTER_1"/>
    <property type="match status" value="1"/>
</dbReference>
<dbReference type="PROSITE" id="PS50893">
    <property type="entry name" value="ABC_TRANSPORTER_2"/>
    <property type="match status" value="1"/>
</dbReference>
<dbReference type="AlphaFoldDB" id="R0D3V8"/>
<dbReference type="NCBIfam" id="TIGR02857">
    <property type="entry name" value="CydD"/>
    <property type="match status" value="1"/>
</dbReference>
<dbReference type="InterPro" id="IPR003439">
    <property type="entry name" value="ABC_transporter-like_ATP-bd"/>
</dbReference>
<feature type="transmembrane region" description="Helical" evidence="7">
    <location>
        <begin position="140"/>
        <end position="160"/>
    </location>
</feature>
<organism evidence="10 11">
    <name type="scientific">Caulobacter vibrioides OR37</name>
    <dbReference type="NCBI Taxonomy" id="1292034"/>
    <lineage>
        <taxon>Bacteria</taxon>
        <taxon>Pseudomonadati</taxon>
        <taxon>Pseudomonadota</taxon>
        <taxon>Alphaproteobacteria</taxon>
        <taxon>Caulobacterales</taxon>
        <taxon>Caulobacteraceae</taxon>
        <taxon>Caulobacter</taxon>
    </lineage>
</organism>
<feature type="transmembrane region" description="Helical" evidence="7">
    <location>
        <begin position="66"/>
        <end position="88"/>
    </location>
</feature>
<feature type="domain" description="ABC transporter" evidence="8">
    <location>
        <begin position="343"/>
        <end position="543"/>
    </location>
</feature>
<dbReference type="SUPFAM" id="SSF52540">
    <property type="entry name" value="P-loop containing nucleoside triphosphate hydrolases"/>
    <property type="match status" value="1"/>
</dbReference>
<keyword evidence="11" id="KW-1185">Reference proteome</keyword>
<keyword evidence="6 7" id="KW-0472">Membrane</keyword>
<feature type="transmembrane region" description="Helical" evidence="7">
    <location>
        <begin position="32"/>
        <end position="54"/>
    </location>
</feature>
<dbReference type="GO" id="GO:0140359">
    <property type="term" value="F:ABC-type transporter activity"/>
    <property type="evidence" value="ECO:0007669"/>
    <property type="project" value="InterPro"/>
</dbReference>
<keyword evidence="4 10" id="KW-0067">ATP-binding</keyword>
<dbReference type="InterPro" id="IPR017871">
    <property type="entry name" value="ABC_transporter-like_CS"/>
</dbReference>
<evidence type="ECO:0000259" key="9">
    <source>
        <dbReference type="PROSITE" id="PS50929"/>
    </source>
</evidence>
<sequence length="543" mass="55633" precursor="true">MGAVTAQLNSEHEAKAWLTRTARLGGPAARRAGLWVLMDGAAAIGFAAGLAFGVDAIAERKGPGALAVWLGLVLAASALRGGLSLLAASAGAQAARETKQAARSDLVAALFTGPRRPVGAAATALVEGIEALDGFFARFLPARLAAAALPLLLIAVAAVASPISAAILLGAMIPFIAAMALAGTLAAAESRAQFRALERLSGLFLDRVRALPVVLAFEAERTTTAALSRAARDLAERTIRVLRAAFLSSAALEFFAALSVALVAVYCGFNLLRLLPFPVPEQLDLKRAFFVLALAPEVYAPMRRLAAAYHDRQAAQAAAASLSTFVPPAPKAADAPLAGAPTIVFEGVTARYPDTDAPAVDGFTLTARAGTITALVGASGAGKSTLLNLLLDLAPLTGGRILADGRPCTDLSREVAWAGQSPLILPASIADNIALSRPDASRAEIAAAARAVGLTLDRPGGLDFVLDERGGGLSGGERRRLSLARALLKPAPILLLDEPTANLDAAAEAELLSAIREAAKGRTTLVATHSEAVAALADQVVRL</sequence>
<dbReference type="PROSITE" id="PS50929">
    <property type="entry name" value="ABC_TM1F"/>
    <property type="match status" value="1"/>
</dbReference>
<dbReference type="Gene3D" id="1.20.1560.10">
    <property type="entry name" value="ABC transporter type 1, transmembrane domain"/>
    <property type="match status" value="1"/>
</dbReference>
<dbReference type="STRING" id="1292034.OR37_00874"/>
<comment type="caution">
    <text evidence="10">The sequence shown here is derived from an EMBL/GenBank/DDBJ whole genome shotgun (WGS) entry which is preliminary data.</text>
</comment>
<dbReference type="SMART" id="SM00382">
    <property type="entry name" value="AAA"/>
    <property type="match status" value="1"/>
</dbReference>
<dbReference type="GO" id="GO:0016887">
    <property type="term" value="F:ATP hydrolysis activity"/>
    <property type="evidence" value="ECO:0007669"/>
    <property type="project" value="InterPro"/>
</dbReference>
<keyword evidence="2 7" id="KW-0812">Transmembrane</keyword>
<dbReference type="InterPro" id="IPR011527">
    <property type="entry name" value="ABC1_TM_dom"/>
</dbReference>
<accession>R0D3V8</accession>
<dbReference type="Proteomes" id="UP000013063">
    <property type="component" value="Unassembled WGS sequence"/>
</dbReference>
<gene>
    <name evidence="10" type="ORF">OR37_00874</name>
</gene>
<evidence type="ECO:0000313" key="10">
    <source>
        <dbReference type="EMBL" id="ENZ83100.1"/>
    </source>
</evidence>
<evidence type="ECO:0000256" key="2">
    <source>
        <dbReference type="ARBA" id="ARBA00022692"/>
    </source>
</evidence>
<evidence type="ECO:0000256" key="6">
    <source>
        <dbReference type="ARBA" id="ARBA00023136"/>
    </source>
</evidence>
<dbReference type="SUPFAM" id="SSF90123">
    <property type="entry name" value="ABC transporter transmembrane region"/>
    <property type="match status" value="1"/>
</dbReference>
<dbReference type="Pfam" id="PF00664">
    <property type="entry name" value="ABC_membrane"/>
    <property type="match status" value="1"/>
</dbReference>
<dbReference type="Pfam" id="PF00005">
    <property type="entry name" value="ABC_tran"/>
    <property type="match status" value="1"/>
</dbReference>
<dbReference type="InterPro" id="IPR039421">
    <property type="entry name" value="Type_1_exporter"/>
</dbReference>
<dbReference type="PANTHER" id="PTHR24221">
    <property type="entry name" value="ATP-BINDING CASSETTE SUB-FAMILY B"/>
    <property type="match status" value="1"/>
</dbReference>
<evidence type="ECO:0000256" key="4">
    <source>
        <dbReference type="ARBA" id="ARBA00022840"/>
    </source>
</evidence>
<reference evidence="10 11" key="1">
    <citation type="journal article" date="2013" name="Genome Announc.">
        <title>Draft Genome Sequence for Caulobacter sp. Strain OR37, a Bacterium Tolerant to Heavy Metals.</title>
        <authorList>
            <person name="Utturkar S.M."/>
            <person name="Bollmann A."/>
            <person name="Brzoska R.M."/>
            <person name="Klingeman D.M."/>
            <person name="Epstein S.E."/>
            <person name="Palumbo A.V."/>
            <person name="Brown S.D."/>
        </authorList>
    </citation>
    <scope>NUCLEOTIDE SEQUENCE [LARGE SCALE GENOMIC DNA]</scope>
    <source>
        <strain evidence="10 11">OR37</strain>
    </source>
</reference>
<dbReference type="CDD" id="cd18584">
    <property type="entry name" value="ABC_6TM_AarD_CydD"/>
    <property type="match status" value="1"/>
</dbReference>
<dbReference type="InterPro" id="IPR036640">
    <property type="entry name" value="ABC1_TM_sf"/>
</dbReference>